<gene>
    <name evidence="2" type="ORF">SAMN05421748_13179</name>
</gene>
<protein>
    <submittedName>
        <fullName evidence="2">Uncharacterized protein</fullName>
    </submittedName>
</protein>
<name>A0A285K3Z0_9ACTN</name>
<dbReference type="EMBL" id="OBDY01000031">
    <property type="protein sequence ID" value="SNY67302.1"/>
    <property type="molecule type" value="Genomic_DNA"/>
</dbReference>
<keyword evidence="3" id="KW-1185">Reference proteome</keyword>
<evidence type="ECO:0000313" key="2">
    <source>
        <dbReference type="EMBL" id="SNY67302.1"/>
    </source>
</evidence>
<feature type="region of interest" description="Disordered" evidence="1">
    <location>
        <begin position="29"/>
        <end position="52"/>
    </location>
</feature>
<accession>A0A285K3Z0</accession>
<organism evidence="2 3">
    <name type="scientific">Paractinoplanes atraurantiacus</name>
    <dbReference type="NCBI Taxonomy" id="1036182"/>
    <lineage>
        <taxon>Bacteria</taxon>
        <taxon>Bacillati</taxon>
        <taxon>Actinomycetota</taxon>
        <taxon>Actinomycetes</taxon>
        <taxon>Micromonosporales</taxon>
        <taxon>Micromonosporaceae</taxon>
        <taxon>Paractinoplanes</taxon>
    </lineage>
</organism>
<evidence type="ECO:0000256" key="1">
    <source>
        <dbReference type="SAM" id="MobiDB-lite"/>
    </source>
</evidence>
<sequence>MREEVAAAAQLDPLNELAGQLENRKESLRVDHPSGHGDLEVGLDIHQESAGV</sequence>
<evidence type="ECO:0000313" key="3">
    <source>
        <dbReference type="Proteomes" id="UP000219612"/>
    </source>
</evidence>
<reference evidence="2 3" key="1">
    <citation type="submission" date="2017-09" db="EMBL/GenBank/DDBJ databases">
        <authorList>
            <person name="Ehlers B."/>
            <person name="Leendertz F.H."/>
        </authorList>
    </citation>
    <scope>NUCLEOTIDE SEQUENCE [LARGE SCALE GENOMIC DNA]</scope>
    <source>
        <strain evidence="2 3">CGMCC 4.6857</strain>
    </source>
</reference>
<dbReference type="Proteomes" id="UP000219612">
    <property type="component" value="Unassembled WGS sequence"/>
</dbReference>
<dbReference type="AlphaFoldDB" id="A0A285K3Z0"/>
<proteinExistence type="predicted"/>